<reference evidence="2 3" key="1">
    <citation type="journal article" date="2020" name="Genome Biol. Evol.">
        <title>Comparative genomics of Sclerotiniaceae.</title>
        <authorList>
            <person name="Valero Jimenez C.A."/>
            <person name="Steentjes M."/>
            <person name="Scholten O.E."/>
            <person name="Van Kan J.A.L."/>
        </authorList>
    </citation>
    <scope>NUCLEOTIDE SEQUENCE [LARGE SCALE GENOMIC DNA]</scope>
    <source>
        <strain evidence="2 3">B1</strain>
    </source>
</reference>
<protein>
    <recommendedName>
        <fullName evidence="4">HORMA domain-containing protein</fullName>
    </recommendedName>
</protein>
<dbReference type="EMBL" id="RCSX01000006">
    <property type="protein sequence ID" value="KAF7933786.1"/>
    <property type="molecule type" value="Genomic_DNA"/>
</dbReference>
<organism evidence="2 3">
    <name type="scientific">Botrytis deweyae</name>
    <dbReference type="NCBI Taxonomy" id="2478750"/>
    <lineage>
        <taxon>Eukaryota</taxon>
        <taxon>Fungi</taxon>
        <taxon>Dikarya</taxon>
        <taxon>Ascomycota</taxon>
        <taxon>Pezizomycotina</taxon>
        <taxon>Leotiomycetes</taxon>
        <taxon>Helotiales</taxon>
        <taxon>Sclerotiniaceae</taxon>
        <taxon>Botrytis</taxon>
    </lineage>
</organism>
<sequence>MDSKDCDFKNSLIKCLRGMRQELREGNPFRAYLSQDFILNSNVPTIDSSTSIKDTKSRPKIVTQKQLQYYTKEKIVIRITVSIKQQLEDSHSKIIEFCALKQAIRLVKIINDLAYYAFFIAPQELRLQPSNVLKVNFSPNNPIRNEDWNLTVCESFDWSYQGESVGILKRPLIPLNNDAIEKDKKAFRPLVGTILPAVDGTLGEDAGPSMERMPKINSMPSSTFAGSRTCPSSTGRHSRLSHYNRDQSPDQYG</sequence>
<evidence type="ECO:0008006" key="4">
    <source>
        <dbReference type="Google" id="ProtNLM"/>
    </source>
</evidence>
<name>A0ABQ7ITM8_9HELO</name>
<feature type="region of interest" description="Disordered" evidence="1">
    <location>
        <begin position="202"/>
        <end position="253"/>
    </location>
</feature>
<comment type="caution">
    <text evidence="2">The sequence shown here is derived from an EMBL/GenBank/DDBJ whole genome shotgun (WGS) entry which is preliminary data.</text>
</comment>
<dbReference type="Proteomes" id="UP000783213">
    <property type="component" value="Unassembled WGS sequence"/>
</dbReference>
<accession>A0ABQ7ITM8</accession>
<feature type="compositionally biased region" description="Polar residues" evidence="1">
    <location>
        <begin position="218"/>
        <end position="235"/>
    </location>
</feature>
<evidence type="ECO:0000256" key="1">
    <source>
        <dbReference type="SAM" id="MobiDB-lite"/>
    </source>
</evidence>
<dbReference type="GeneID" id="62230269"/>
<evidence type="ECO:0000313" key="2">
    <source>
        <dbReference type="EMBL" id="KAF7933786.1"/>
    </source>
</evidence>
<proteinExistence type="predicted"/>
<feature type="compositionally biased region" description="Basic and acidic residues" evidence="1">
    <location>
        <begin position="243"/>
        <end position="253"/>
    </location>
</feature>
<keyword evidence="3" id="KW-1185">Reference proteome</keyword>
<gene>
    <name evidence="2" type="ORF">EAE98_003495</name>
</gene>
<evidence type="ECO:0000313" key="3">
    <source>
        <dbReference type="Proteomes" id="UP000783213"/>
    </source>
</evidence>
<dbReference type="RefSeq" id="XP_038812579.1">
    <property type="nucleotide sequence ID" value="XM_038951115.1"/>
</dbReference>